<keyword evidence="3" id="KW-0328">Glycosyltransferase</keyword>
<dbReference type="InterPro" id="IPR029044">
    <property type="entry name" value="Nucleotide-diphossugar_trans"/>
</dbReference>
<proteinExistence type="predicted"/>
<reference evidence="3" key="1">
    <citation type="submission" date="2022-01" db="EMBL/GenBank/DDBJ databases">
        <title>Draft genome of Methanogenium marinum DSM 15558.</title>
        <authorList>
            <person name="Chen S.-C."/>
            <person name="You Y.-T."/>
        </authorList>
    </citation>
    <scope>NUCLEOTIDE SEQUENCE</scope>
    <source>
        <strain evidence="3">DSM 15558</strain>
    </source>
</reference>
<evidence type="ECO:0000256" key="1">
    <source>
        <dbReference type="SAM" id="Phobius"/>
    </source>
</evidence>
<feature type="transmembrane region" description="Helical" evidence="1">
    <location>
        <begin position="228"/>
        <end position="251"/>
    </location>
</feature>
<dbReference type="Pfam" id="PF00535">
    <property type="entry name" value="Glycos_transf_2"/>
    <property type="match status" value="1"/>
</dbReference>
<sequence>MVIDRSQVCIFIPTLNEEPTIGELISLFRDKGYSHIFVMDGNSSDRTAEIAEKAGAEVVLQHSRGKGNAIIESIEHFRAPYILMLDGDMTYLPEDAELMLEPLFTGCDHVIGNRLEFPEKGALSLLNLFGNKIINDLFRMAHGRYLADILSGYRAFTLESIRRMNLCESGFEIETEMASESVRNQQKIKVVPIHYVKRPGTATKLRPLHDGAKIISTLYRLARRSNPMFYFGMIGGVISILGAVTAIYVLYEWLRGIEHIPLTILTTLLIMGGLQVFMFGILSDIMLANQQELRREIQSLKNQRPPE</sequence>
<dbReference type="GO" id="GO:0016757">
    <property type="term" value="F:glycosyltransferase activity"/>
    <property type="evidence" value="ECO:0007669"/>
    <property type="project" value="UniProtKB-KW"/>
</dbReference>
<dbReference type="CDD" id="cd04179">
    <property type="entry name" value="DPM_DPG-synthase_like"/>
    <property type="match status" value="1"/>
</dbReference>
<feature type="transmembrane region" description="Helical" evidence="1">
    <location>
        <begin position="263"/>
        <end position="287"/>
    </location>
</feature>
<accession>A0A9Q4PXT4</accession>
<dbReference type="SUPFAM" id="SSF53448">
    <property type="entry name" value="Nucleotide-diphospho-sugar transferases"/>
    <property type="match status" value="1"/>
</dbReference>
<dbReference type="EMBL" id="JAKELO010000002">
    <property type="protein sequence ID" value="MDE4907498.1"/>
    <property type="molecule type" value="Genomic_DNA"/>
</dbReference>
<organism evidence="3 4">
    <name type="scientific">Methanogenium marinum</name>
    <dbReference type="NCBI Taxonomy" id="348610"/>
    <lineage>
        <taxon>Archaea</taxon>
        <taxon>Methanobacteriati</taxon>
        <taxon>Methanobacteriota</taxon>
        <taxon>Stenosarchaea group</taxon>
        <taxon>Methanomicrobia</taxon>
        <taxon>Methanomicrobiales</taxon>
        <taxon>Methanomicrobiaceae</taxon>
        <taxon>Methanogenium</taxon>
    </lineage>
</organism>
<name>A0A9Q4PXT4_9EURY</name>
<dbReference type="AlphaFoldDB" id="A0A9Q4PXT4"/>
<keyword evidence="1" id="KW-0472">Membrane</keyword>
<evidence type="ECO:0000313" key="3">
    <source>
        <dbReference type="EMBL" id="MDE4907498.1"/>
    </source>
</evidence>
<dbReference type="PANTHER" id="PTHR48090:SF7">
    <property type="entry name" value="RFBJ PROTEIN"/>
    <property type="match status" value="1"/>
</dbReference>
<dbReference type="InterPro" id="IPR001173">
    <property type="entry name" value="Glyco_trans_2-like"/>
</dbReference>
<keyword evidence="3" id="KW-0808">Transferase</keyword>
<keyword evidence="1" id="KW-1133">Transmembrane helix</keyword>
<keyword evidence="1" id="KW-0812">Transmembrane</keyword>
<evidence type="ECO:0000259" key="2">
    <source>
        <dbReference type="Pfam" id="PF00535"/>
    </source>
</evidence>
<comment type="caution">
    <text evidence="3">The sequence shown here is derived from an EMBL/GenBank/DDBJ whole genome shotgun (WGS) entry which is preliminary data.</text>
</comment>
<dbReference type="InterPro" id="IPR050256">
    <property type="entry name" value="Glycosyltransferase_2"/>
</dbReference>
<evidence type="ECO:0000313" key="4">
    <source>
        <dbReference type="Proteomes" id="UP001143747"/>
    </source>
</evidence>
<dbReference type="PANTHER" id="PTHR48090">
    <property type="entry name" value="UNDECAPRENYL-PHOSPHATE 4-DEOXY-4-FORMAMIDO-L-ARABINOSE TRANSFERASE-RELATED"/>
    <property type="match status" value="1"/>
</dbReference>
<dbReference type="RefSeq" id="WP_274924148.1">
    <property type="nucleotide sequence ID" value="NZ_JAKELO010000002.1"/>
</dbReference>
<dbReference type="Gene3D" id="3.90.550.10">
    <property type="entry name" value="Spore Coat Polysaccharide Biosynthesis Protein SpsA, Chain A"/>
    <property type="match status" value="1"/>
</dbReference>
<dbReference type="NCBIfam" id="TIGR04182">
    <property type="entry name" value="glyco_TIGR04182"/>
    <property type="match status" value="1"/>
</dbReference>
<dbReference type="EC" id="2.4.1.-" evidence="3"/>
<dbReference type="Proteomes" id="UP001143747">
    <property type="component" value="Unassembled WGS sequence"/>
</dbReference>
<protein>
    <submittedName>
        <fullName evidence="3">S-layer glycoprotein N-glycosyltransferase AglJ</fullName>
        <ecNumber evidence="3">2.4.1.-</ecNumber>
    </submittedName>
</protein>
<keyword evidence="4" id="KW-1185">Reference proteome</keyword>
<gene>
    <name evidence="3" type="primary">aglJ</name>
    <name evidence="3" type="ORF">L0665_02545</name>
</gene>
<feature type="domain" description="Glycosyltransferase 2-like" evidence="2">
    <location>
        <begin position="9"/>
        <end position="127"/>
    </location>
</feature>
<dbReference type="InterPro" id="IPR026456">
    <property type="entry name" value="GCTrfase_AglJ"/>
</dbReference>